<gene>
    <name evidence="1" type="ORF">CD30_14450</name>
</gene>
<organism evidence="1 2">
    <name type="scientific">Ureibacillus massiliensis 4400831 = CIP 108448 = CCUG 49529</name>
    <dbReference type="NCBI Taxonomy" id="1211035"/>
    <lineage>
        <taxon>Bacteria</taxon>
        <taxon>Bacillati</taxon>
        <taxon>Bacillota</taxon>
        <taxon>Bacilli</taxon>
        <taxon>Bacillales</taxon>
        <taxon>Caryophanaceae</taxon>
        <taxon>Ureibacillus</taxon>
    </lineage>
</organism>
<evidence type="ECO:0000313" key="2">
    <source>
        <dbReference type="Proteomes" id="UP000030595"/>
    </source>
</evidence>
<proteinExistence type="predicted"/>
<dbReference type="OrthoDB" id="9778998at2"/>
<protein>
    <recommendedName>
        <fullName evidence="3">Beta propeller domain-containing protein</fullName>
    </recommendedName>
</protein>
<sequence length="731" mass="82567">MKKRFYVSGILILLAVLAIGAVLFLGKKIEVNATSTVLVNHPYHVHFSHALDENSIDKGYVYLTDKEGNKVESEMKLLNKGKTVTILNTKSGEYTLHVEKNAFPIPSTPTAKKEIEYEVIDQIEGITSIEDLQNFFLTALNREQRYYLNDSTMSGAEESVEVSNSAADMSSDRGADYSTTNNQVEGIEEGDIAVTDGEYIYATYDNDIIITDARNPENMKQVSKITFDDYSYPMQLMIHENMLIVMKDQYIEPEQKDKDKYVSGYSMTTAAFYNIEDPKKPTLVREIGQDGYMTGVRKYNDVLYMVTIKSPEYWILYDTPVEEVELRPYTYDSAEDEKISPMEIEKLTILPGSTEPNYTIISAIDLNNFENEKVETKGYLGSSSTLYMSPNALYLTALDFEMPTTLEFEVESEPNTSVSNSMARDMIIAPTSVNTDIYKFAINGTDIDYTASTSINGSALNQFSMDEYDGYFRIAVTEGSMWGAESTSKNHLFIFNDQLEKVGEVTDLAKGERIYSARFMGDKAYIVTFKEVDPLFVIDLANPNDPKVLGELKIPGFSNYLHPLDENHLVGIGYETETMIDSYSKRPFTVTGGIKVSLFDITDFSNPKEQDTVVLGGRGTYSEVQYNHKVLFRNSAYSYFGFPVSIYERNGQYDTRFEGSGSVIYEITADNGIELKGNLITPASPGEQYENWETMVQRMLYIGDTLYTISRNEVKSYDLQTFEQLGSVKIQ</sequence>
<name>A0A0A3JSE8_9BACL</name>
<evidence type="ECO:0000313" key="1">
    <source>
        <dbReference type="EMBL" id="KGR89932.1"/>
    </source>
</evidence>
<dbReference type="AlphaFoldDB" id="A0A0A3JSE8"/>
<evidence type="ECO:0008006" key="3">
    <source>
        <dbReference type="Google" id="ProtNLM"/>
    </source>
</evidence>
<dbReference type="InterPro" id="IPR019198">
    <property type="entry name" value="Beta_propeller_containing"/>
</dbReference>
<dbReference type="Pfam" id="PF09826">
    <property type="entry name" value="Beta_propel"/>
    <property type="match status" value="1"/>
</dbReference>
<dbReference type="EMBL" id="JPVQ01000030">
    <property type="protein sequence ID" value="KGR89932.1"/>
    <property type="molecule type" value="Genomic_DNA"/>
</dbReference>
<dbReference type="Proteomes" id="UP000030595">
    <property type="component" value="Unassembled WGS sequence"/>
</dbReference>
<dbReference type="RefSeq" id="WP_036178070.1">
    <property type="nucleotide sequence ID" value="NZ_AVCZ01000030.1"/>
</dbReference>
<reference evidence="1 2" key="1">
    <citation type="submission" date="2014-02" db="EMBL/GenBank/DDBJ databases">
        <title>Draft genome sequence of Lysinibacillus massiliensis CCUG 49529.</title>
        <authorList>
            <person name="Zhang F."/>
            <person name="Wang G."/>
            <person name="Zhang L."/>
        </authorList>
    </citation>
    <scope>NUCLEOTIDE SEQUENCE [LARGE SCALE GENOMIC DNA]</scope>
    <source>
        <strain evidence="1 2">CCUG 49529</strain>
    </source>
</reference>
<accession>A0A0A3JSE8</accession>
<keyword evidence="2" id="KW-1185">Reference proteome</keyword>
<comment type="caution">
    <text evidence="1">The sequence shown here is derived from an EMBL/GenBank/DDBJ whole genome shotgun (WGS) entry which is preliminary data.</text>
</comment>
<dbReference type="eggNOG" id="COG4880">
    <property type="taxonomic scope" value="Bacteria"/>
</dbReference>